<reference evidence="2 3" key="1">
    <citation type="submission" date="2020-03" db="EMBL/GenBank/DDBJ databases">
        <title>Whole genome shotgun sequence of Phytohabitans houttuyneae NBRC 108639.</title>
        <authorList>
            <person name="Komaki H."/>
            <person name="Tamura T."/>
        </authorList>
    </citation>
    <scope>NUCLEOTIDE SEQUENCE [LARGE SCALE GENOMIC DNA]</scope>
    <source>
        <strain evidence="2 3">NBRC 108639</strain>
    </source>
</reference>
<protein>
    <submittedName>
        <fullName evidence="2">Uncharacterized protein</fullName>
    </submittedName>
</protein>
<evidence type="ECO:0000313" key="2">
    <source>
        <dbReference type="EMBL" id="GFJ81229.1"/>
    </source>
</evidence>
<evidence type="ECO:0000313" key="3">
    <source>
        <dbReference type="Proteomes" id="UP000482800"/>
    </source>
</evidence>
<gene>
    <name evidence="2" type="ORF">Phou_054090</name>
</gene>
<feature type="region of interest" description="Disordered" evidence="1">
    <location>
        <begin position="76"/>
        <end position="130"/>
    </location>
</feature>
<comment type="caution">
    <text evidence="2">The sequence shown here is derived from an EMBL/GenBank/DDBJ whole genome shotgun (WGS) entry which is preliminary data.</text>
</comment>
<accession>A0A6V8KGL6</accession>
<proteinExistence type="predicted"/>
<evidence type="ECO:0000256" key="1">
    <source>
        <dbReference type="SAM" id="MobiDB-lite"/>
    </source>
</evidence>
<name>A0A6V8KGL6_9ACTN</name>
<keyword evidence="3" id="KW-1185">Reference proteome</keyword>
<feature type="compositionally biased region" description="Basic and acidic residues" evidence="1">
    <location>
        <begin position="83"/>
        <end position="92"/>
    </location>
</feature>
<organism evidence="2 3">
    <name type="scientific">Phytohabitans houttuyneae</name>
    <dbReference type="NCBI Taxonomy" id="1076126"/>
    <lineage>
        <taxon>Bacteria</taxon>
        <taxon>Bacillati</taxon>
        <taxon>Actinomycetota</taxon>
        <taxon>Actinomycetes</taxon>
        <taxon>Micromonosporales</taxon>
        <taxon>Micromonosporaceae</taxon>
    </lineage>
</organism>
<feature type="compositionally biased region" description="Basic and acidic residues" evidence="1">
    <location>
        <begin position="103"/>
        <end position="117"/>
    </location>
</feature>
<dbReference type="EMBL" id="BLPF01000002">
    <property type="protein sequence ID" value="GFJ81229.1"/>
    <property type="molecule type" value="Genomic_DNA"/>
</dbReference>
<dbReference type="AlphaFoldDB" id="A0A6V8KGL6"/>
<sequence>MGWTRTTVSNRSLAAIRTSAPAVVNVAVIGSGVANVGIVVPSWVVVRGVRCANVRVVSCHGAATLPAGPWFGVSGACQGSDSRPVEGGRHDGGSSPRWGLNVRRAEDAERRQGRDARLQPNGSGLGMGTGCGPVAATTDLVTGGGSPTAVA</sequence>
<reference evidence="2 3" key="2">
    <citation type="submission" date="2020-03" db="EMBL/GenBank/DDBJ databases">
        <authorList>
            <person name="Ichikawa N."/>
            <person name="Kimura A."/>
            <person name="Kitahashi Y."/>
            <person name="Uohara A."/>
        </authorList>
    </citation>
    <scope>NUCLEOTIDE SEQUENCE [LARGE SCALE GENOMIC DNA]</scope>
    <source>
        <strain evidence="2 3">NBRC 108639</strain>
    </source>
</reference>
<dbReference type="Proteomes" id="UP000482800">
    <property type="component" value="Unassembled WGS sequence"/>
</dbReference>